<comment type="caution">
    <text evidence="2">The sequence shown here is derived from an EMBL/GenBank/DDBJ whole genome shotgun (WGS) entry which is preliminary data.</text>
</comment>
<evidence type="ECO:0000313" key="3">
    <source>
        <dbReference type="Proteomes" id="UP000743899"/>
    </source>
</evidence>
<accession>A0ABX0A5H5</accession>
<evidence type="ECO:0000313" key="2">
    <source>
        <dbReference type="EMBL" id="NCU18693.1"/>
    </source>
</evidence>
<dbReference type="Proteomes" id="UP000743899">
    <property type="component" value="Unassembled WGS sequence"/>
</dbReference>
<feature type="transmembrane region" description="Helical" evidence="1">
    <location>
        <begin position="6"/>
        <end position="27"/>
    </location>
</feature>
<dbReference type="EMBL" id="JAACYS010000073">
    <property type="protein sequence ID" value="NCU18693.1"/>
    <property type="molecule type" value="Genomic_DNA"/>
</dbReference>
<reference evidence="2 3" key="1">
    <citation type="submission" date="2020-01" db="EMBL/GenBank/DDBJ databases">
        <title>A novel Bacillus sp. from Pasinler.</title>
        <authorList>
            <person name="Adiguzel A."/>
            <person name="Ay H."/>
            <person name="Baltaci M.O."/>
        </authorList>
    </citation>
    <scope>NUCLEOTIDE SEQUENCE [LARGE SCALE GENOMIC DNA]</scope>
    <source>
        <strain evidence="2 3">P1</strain>
    </source>
</reference>
<name>A0ABX0A5H5_9BACI</name>
<evidence type="ECO:0000256" key="1">
    <source>
        <dbReference type="SAM" id="Phobius"/>
    </source>
</evidence>
<keyword evidence="1" id="KW-1133">Transmembrane helix</keyword>
<organism evidence="2 3">
    <name type="scientific">Pallidibacillus pasinlerensis</name>
    <dbReference type="NCBI Taxonomy" id="2703818"/>
    <lineage>
        <taxon>Bacteria</taxon>
        <taxon>Bacillati</taxon>
        <taxon>Bacillota</taxon>
        <taxon>Bacilli</taxon>
        <taxon>Bacillales</taxon>
        <taxon>Bacillaceae</taxon>
        <taxon>Pallidibacillus</taxon>
    </lineage>
</organism>
<keyword evidence="1" id="KW-0812">Transmembrane</keyword>
<keyword evidence="3" id="KW-1185">Reference proteome</keyword>
<proteinExistence type="predicted"/>
<sequence>MLLLNFFIVLIIFITVFALIKVYNIAYKRDEISKRKLQTYSAITIVAGIGVTTFFITLFNELYDLLML</sequence>
<evidence type="ECO:0008006" key="4">
    <source>
        <dbReference type="Google" id="ProtNLM"/>
    </source>
</evidence>
<keyword evidence="1" id="KW-0472">Membrane</keyword>
<gene>
    <name evidence="2" type="ORF">GW534_13375</name>
</gene>
<feature type="transmembrane region" description="Helical" evidence="1">
    <location>
        <begin position="39"/>
        <end position="59"/>
    </location>
</feature>
<protein>
    <recommendedName>
        <fullName evidence="4">DUF1146 domain-containing protein</fullName>
    </recommendedName>
</protein>
<dbReference type="RefSeq" id="WP_161921523.1">
    <property type="nucleotide sequence ID" value="NZ_JAACYS010000073.1"/>
</dbReference>